<keyword evidence="3" id="KW-0255">Endonuclease</keyword>
<dbReference type="PANTHER" id="PTHR11200:SF275">
    <property type="entry name" value="LD06095P"/>
    <property type="match status" value="1"/>
</dbReference>
<evidence type="ECO:0000313" key="4">
    <source>
        <dbReference type="Proteomes" id="UP001497744"/>
    </source>
</evidence>
<evidence type="ECO:0000256" key="1">
    <source>
        <dbReference type="SAM" id="MobiDB-lite"/>
    </source>
</evidence>
<dbReference type="InterPro" id="IPR036691">
    <property type="entry name" value="Endo/exonu/phosph_ase_sf"/>
</dbReference>
<keyword evidence="3" id="KW-0540">Nuclease</keyword>
<dbReference type="EMBL" id="BPLF01000002">
    <property type="protein sequence ID" value="GIX62498.1"/>
    <property type="molecule type" value="Genomic_DNA"/>
</dbReference>
<dbReference type="SUPFAM" id="SSF56219">
    <property type="entry name" value="DNase I-like"/>
    <property type="match status" value="1"/>
</dbReference>
<proteinExistence type="predicted"/>
<feature type="compositionally biased region" description="Low complexity" evidence="1">
    <location>
        <begin position="276"/>
        <end position="291"/>
    </location>
</feature>
<dbReference type="Pfam" id="PF22669">
    <property type="entry name" value="Exo_endo_phos2"/>
    <property type="match status" value="1"/>
</dbReference>
<comment type="caution">
    <text evidence="3">The sequence shown here is derived from an EMBL/GenBank/DDBJ whole genome shotgun (WGS) entry which is preliminary data.</text>
</comment>
<feature type="region of interest" description="Disordered" evidence="1">
    <location>
        <begin position="76"/>
        <end position="95"/>
    </location>
</feature>
<dbReference type="GO" id="GO:0004439">
    <property type="term" value="F:phosphatidylinositol-4,5-bisphosphate 5-phosphatase activity"/>
    <property type="evidence" value="ECO:0007669"/>
    <property type="project" value="TreeGrafter"/>
</dbReference>
<reference evidence="3 4" key="1">
    <citation type="submission" date="2021-06" db="EMBL/GenBank/DDBJ databases">
        <title>Genome sequence of Babesia caballi.</title>
        <authorList>
            <person name="Yamagishi J."/>
            <person name="Kidaka T."/>
            <person name="Ochi A."/>
        </authorList>
    </citation>
    <scope>NUCLEOTIDE SEQUENCE [LARGE SCALE GENOMIC DNA]</scope>
    <source>
        <strain evidence="3">USDA-D6B2</strain>
    </source>
</reference>
<dbReference type="Proteomes" id="UP001497744">
    <property type="component" value="Unassembled WGS sequence"/>
</dbReference>
<feature type="compositionally biased region" description="Basic and acidic residues" evidence="1">
    <location>
        <begin position="239"/>
        <end position="253"/>
    </location>
</feature>
<dbReference type="GO" id="GO:0004519">
    <property type="term" value="F:endonuclease activity"/>
    <property type="evidence" value="ECO:0007669"/>
    <property type="project" value="UniProtKB-KW"/>
</dbReference>
<feature type="region of interest" description="Disordered" evidence="1">
    <location>
        <begin position="158"/>
        <end position="294"/>
    </location>
</feature>
<dbReference type="SMART" id="SM00128">
    <property type="entry name" value="IPPc"/>
    <property type="match status" value="1"/>
</dbReference>
<dbReference type="Gene3D" id="3.60.10.10">
    <property type="entry name" value="Endonuclease/exonuclease/phosphatase"/>
    <property type="match status" value="1"/>
</dbReference>
<accession>A0AAV4LR93</accession>
<feature type="domain" description="Inositol polyphosphate-related phosphatase" evidence="2">
    <location>
        <begin position="297"/>
        <end position="621"/>
    </location>
</feature>
<name>A0AAV4LR93_BABCB</name>
<dbReference type="RefSeq" id="XP_067714567.1">
    <property type="nucleotide sequence ID" value="XM_067858466.1"/>
</dbReference>
<sequence length="634" mass="69124">MVNIFSTNGSANPGPEESNVAQLSVKDRIQAYNEFLSAPRNAHNRPVTSILTKQFRGRRLRSANRDQATAAPLSLLSRARAQPRSPRPVEPEEKRDLSAAPIRIFVGTWNCAYQDPAESVILKPSCEDTYGAGLITRPAWAISHWLYHVFDRINNPFGEGGHSHNHPAPPDAAAAAPTSPTREHQNSRGTRPADSANRDSETVTSHPPENGSVLPPRRAVQKSHAPIAQTGNATARHAVASDHADEGSYRSDSSDPVATPPSAAPAEGATGPNPCAKAARAARSASASPRSRMMRQTTLSLEALTEDDHEPLGDWIPAGYDVYIVSLQETLSCSMLGSITKYLEHCAPGEFVRVPLEDYKLSGHGDGAILHRKSTSIAAWIRRSLLDAGAVRVGMSKAIRLSRINRSKGVVTFQLDVLGQAVCVVGCHLPTRLHDREKAAAFIMRKLCEVYGAPGASLEEVFHHILWTGDFNFRLGNISAEGALELLNANSLEQLFEHDELRHGYASTFAAMDFEEAAVRFLPTYKKRDGRGVADCARAGWADAVYETRFETQWYKGGNVKERVPSWTDRVLKWSLPDLRACLLIDEATYRAAEPRSKSFLLASDHTPVGCGLAVWPLRDPGALAPRKNLGSPS</sequence>
<dbReference type="AlphaFoldDB" id="A0AAV4LR93"/>
<dbReference type="PANTHER" id="PTHR11200">
    <property type="entry name" value="INOSITOL 5-PHOSPHATASE"/>
    <property type="match status" value="1"/>
</dbReference>
<organism evidence="3 4">
    <name type="scientific">Babesia caballi</name>
    <dbReference type="NCBI Taxonomy" id="5871"/>
    <lineage>
        <taxon>Eukaryota</taxon>
        <taxon>Sar</taxon>
        <taxon>Alveolata</taxon>
        <taxon>Apicomplexa</taxon>
        <taxon>Aconoidasida</taxon>
        <taxon>Piroplasmida</taxon>
        <taxon>Babesiidae</taxon>
        <taxon>Babesia</taxon>
    </lineage>
</organism>
<keyword evidence="4" id="KW-1185">Reference proteome</keyword>
<dbReference type="GeneID" id="94193979"/>
<keyword evidence="3" id="KW-0378">Hydrolase</keyword>
<gene>
    <name evidence="3" type="ORF">BcabD6B2_19330</name>
</gene>
<evidence type="ECO:0000259" key="2">
    <source>
        <dbReference type="SMART" id="SM00128"/>
    </source>
</evidence>
<evidence type="ECO:0000313" key="3">
    <source>
        <dbReference type="EMBL" id="GIX62498.1"/>
    </source>
</evidence>
<dbReference type="GO" id="GO:0046856">
    <property type="term" value="P:phosphatidylinositol dephosphorylation"/>
    <property type="evidence" value="ECO:0007669"/>
    <property type="project" value="InterPro"/>
</dbReference>
<protein>
    <submittedName>
        <fullName evidence="3">Endonuclease/exonuclease/phosphatase family protein</fullName>
    </submittedName>
</protein>
<dbReference type="InterPro" id="IPR000300">
    <property type="entry name" value="IPPc"/>
</dbReference>
<dbReference type="InterPro" id="IPR046985">
    <property type="entry name" value="IP5"/>
</dbReference>